<organism evidence="4 5">
    <name type="scientific">Onchocerca volvulus</name>
    <dbReference type="NCBI Taxonomy" id="6282"/>
    <lineage>
        <taxon>Eukaryota</taxon>
        <taxon>Metazoa</taxon>
        <taxon>Ecdysozoa</taxon>
        <taxon>Nematoda</taxon>
        <taxon>Chromadorea</taxon>
        <taxon>Rhabditida</taxon>
        <taxon>Spirurina</taxon>
        <taxon>Spiruromorpha</taxon>
        <taxon>Filarioidea</taxon>
        <taxon>Onchocercidae</taxon>
        <taxon>Onchocerca</taxon>
    </lineage>
</organism>
<dbReference type="InterPro" id="IPR000086">
    <property type="entry name" value="NUDIX_hydrolase_dom"/>
</dbReference>
<evidence type="ECO:0000313" key="4">
    <source>
        <dbReference type="EnsemblMetazoa" id="OVOC1270.1"/>
    </source>
</evidence>
<dbReference type="GO" id="GO:0044716">
    <property type="term" value="F:8-oxo-GDP phosphatase activity"/>
    <property type="evidence" value="ECO:0007669"/>
    <property type="project" value="TreeGrafter"/>
</dbReference>
<dbReference type="EnsemblMetazoa" id="OVOC1270.1">
    <property type="protein sequence ID" value="OVOC1270.1"/>
    <property type="gene ID" value="WBGene00238079"/>
</dbReference>
<dbReference type="EMBL" id="CMVM020000034">
    <property type="status" value="NOT_ANNOTATED_CDS"/>
    <property type="molecule type" value="Genomic_DNA"/>
</dbReference>
<dbReference type="InterPro" id="IPR015797">
    <property type="entry name" value="NUDIX_hydrolase-like_dom_sf"/>
</dbReference>
<dbReference type="PROSITE" id="PS51462">
    <property type="entry name" value="NUDIX"/>
    <property type="match status" value="1"/>
</dbReference>
<sequence>MSEDVADKYDEIGSTNATDDDENVARQSIDMQLGRCGKIRCGVNIAYVTVGVIFRERHDGNLELLLTQEAKRRCLGKWYIPAGRVEAGETILVTEGVIREVFEETGYKCEPEELLNVQVQGSGWYRFSFYCNIIGGERKVIADNESLGADWFSVNEIKAKKIDLRASDFLKIVEEAEEYRQKRKQFTNKLSRFLPIPVSIDGLFIEFAILRIIK</sequence>
<dbReference type="PANTHER" id="PTHR22769:SF56">
    <property type="entry name" value="8-OXO-DGDP PHOSPHATASE NUDT18"/>
    <property type="match status" value="1"/>
</dbReference>
<feature type="domain" description="Nudix hydrolase" evidence="3">
    <location>
        <begin position="45"/>
        <end position="177"/>
    </location>
</feature>
<dbReference type="InterPro" id="IPR020476">
    <property type="entry name" value="Nudix_hydrolase"/>
</dbReference>
<dbReference type="Proteomes" id="UP000024404">
    <property type="component" value="Unassembled WGS sequence"/>
</dbReference>
<reference evidence="4" key="2">
    <citation type="submission" date="2022-06" db="UniProtKB">
        <authorList>
            <consortium name="EnsemblMetazoa"/>
        </authorList>
    </citation>
    <scope>IDENTIFICATION</scope>
</reference>
<dbReference type="PANTHER" id="PTHR22769">
    <property type="entry name" value="MUTT/NUDIX HYDROLASE"/>
    <property type="match status" value="1"/>
</dbReference>
<keyword evidence="1" id="KW-0378">Hydrolase</keyword>
<feature type="region of interest" description="Disordered" evidence="2">
    <location>
        <begin position="1"/>
        <end position="23"/>
    </location>
</feature>
<dbReference type="Pfam" id="PF00293">
    <property type="entry name" value="NUDIX"/>
    <property type="match status" value="1"/>
</dbReference>
<evidence type="ECO:0000256" key="1">
    <source>
        <dbReference type="ARBA" id="ARBA00022801"/>
    </source>
</evidence>
<evidence type="ECO:0000259" key="3">
    <source>
        <dbReference type="PROSITE" id="PS51462"/>
    </source>
</evidence>
<evidence type="ECO:0000256" key="2">
    <source>
        <dbReference type="SAM" id="MobiDB-lite"/>
    </source>
</evidence>
<dbReference type="Gene3D" id="3.90.79.10">
    <property type="entry name" value="Nucleoside Triphosphate Pyrophosphohydrolase"/>
    <property type="match status" value="1"/>
</dbReference>
<dbReference type="OMA" id="GYKCEPE"/>
<feature type="compositionally biased region" description="Basic and acidic residues" evidence="2">
    <location>
        <begin position="1"/>
        <end position="11"/>
    </location>
</feature>
<reference evidence="5" key="1">
    <citation type="submission" date="2013-10" db="EMBL/GenBank/DDBJ databases">
        <title>Genome sequencing of Onchocerca volvulus.</title>
        <authorList>
            <person name="Cotton J."/>
            <person name="Tsai J."/>
            <person name="Stanley E."/>
            <person name="Tracey A."/>
            <person name="Holroyd N."/>
            <person name="Lustigman S."/>
            <person name="Berriman M."/>
        </authorList>
    </citation>
    <scope>NUCLEOTIDE SEQUENCE</scope>
</reference>
<accession>A0A8R1XSA2</accession>
<keyword evidence="5" id="KW-1185">Reference proteome</keyword>
<dbReference type="GO" id="GO:0044715">
    <property type="term" value="F:8-oxo-dGDP phosphatase activity"/>
    <property type="evidence" value="ECO:0007669"/>
    <property type="project" value="TreeGrafter"/>
</dbReference>
<dbReference type="SUPFAM" id="SSF55811">
    <property type="entry name" value="Nudix"/>
    <property type="match status" value="1"/>
</dbReference>
<dbReference type="AlphaFoldDB" id="A0A8R1XSA2"/>
<dbReference type="PRINTS" id="PR00502">
    <property type="entry name" value="NUDIXFAMILY"/>
</dbReference>
<protein>
    <submittedName>
        <fullName evidence="4">Nudix hydrolase domain-containing protein</fullName>
    </submittedName>
</protein>
<proteinExistence type="predicted"/>
<name>A0A8R1XSA2_ONCVO</name>
<evidence type="ECO:0000313" key="5">
    <source>
        <dbReference type="Proteomes" id="UP000024404"/>
    </source>
</evidence>